<feature type="non-terminal residue" evidence="1">
    <location>
        <position position="207"/>
    </location>
</feature>
<name>X1HPC4_9ZZZZ</name>
<evidence type="ECO:0008006" key="2">
    <source>
        <dbReference type="Google" id="ProtNLM"/>
    </source>
</evidence>
<dbReference type="PANTHER" id="PTHR10000">
    <property type="entry name" value="PHOSPHOSERINE PHOSPHATASE"/>
    <property type="match status" value="1"/>
</dbReference>
<dbReference type="NCBIfam" id="TIGR01484">
    <property type="entry name" value="HAD-SF-IIB"/>
    <property type="match status" value="1"/>
</dbReference>
<dbReference type="EMBL" id="BARU01035112">
    <property type="protein sequence ID" value="GAH71347.1"/>
    <property type="molecule type" value="Genomic_DNA"/>
</dbReference>
<dbReference type="InterPro" id="IPR023214">
    <property type="entry name" value="HAD_sf"/>
</dbReference>
<sequence length="207" mass="23230">MRLVNPYKLLVLDIDGTLLDKNGAISAKDRNALARVCDLGVLVSLSTGRVVKACSGIISQLSLDSYHIFFDGALVSNPNHGKEIYVQPIDKMVVKPAIEFAHLNGINLEFYSANHYFVEGETWASDIRRDFYHTPPTVVDISKLWQKERIIKGVLTVRSSEEKARAEILYLQFKDSLSFSWTKTPAYPEVDFINVLAPEVSKGEALR</sequence>
<proteinExistence type="predicted"/>
<dbReference type="InterPro" id="IPR036412">
    <property type="entry name" value="HAD-like_sf"/>
</dbReference>
<dbReference type="Gene3D" id="3.40.50.1000">
    <property type="entry name" value="HAD superfamily/HAD-like"/>
    <property type="match status" value="1"/>
</dbReference>
<dbReference type="Pfam" id="PF08282">
    <property type="entry name" value="Hydrolase_3"/>
    <property type="match status" value="1"/>
</dbReference>
<accession>X1HPC4</accession>
<dbReference type="PANTHER" id="PTHR10000:SF8">
    <property type="entry name" value="HAD SUPERFAMILY HYDROLASE-LIKE, TYPE 3"/>
    <property type="match status" value="1"/>
</dbReference>
<evidence type="ECO:0000313" key="1">
    <source>
        <dbReference type="EMBL" id="GAH71347.1"/>
    </source>
</evidence>
<dbReference type="GO" id="GO:0005829">
    <property type="term" value="C:cytosol"/>
    <property type="evidence" value="ECO:0007669"/>
    <property type="project" value="TreeGrafter"/>
</dbReference>
<protein>
    <recommendedName>
        <fullName evidence="2">HAD family phosphatase</fullName>
    </recommendedName>
</protein>
<organism evidence="1">
    <name type="scientific">marine sediment metagenome</name>
    <dbReference type="NCBI Taxonomy" id="412755"/>
    <lineage>
        <taxon>unclassified sequences</taxon>
        <taxon>metagenomes</taxon>
        <taxon>ecological metagenomes</taxon>
    </lineage>
</organism>
<gene>
    <name evidence="1" type="ORF">S03H2_55010</name>
</gene>
<dbReference type="AlphaFoldDB" id="X1HPC4"/>
<dbReference type="SUPFAM" id="SSF56784">
    <property type="entry name" value="HAD-like"/>
    <property type="match status" value="1"/>
</dbReference>
<dbReference type="GO" id="GO:0016791">
    <property type="term" value="F:phosphatase activity"/>
    <property type="evidence" value="ECO:0007669"/>
    <property type="project" value="TreeGrafter"/>
</dbReference>
<dbReference type="InterPro" id="IPR006379">
    <property type="entry name" value="HAD-SF_hydro_IIB"/>
</dbReference>
<reference evidence="1" key="1">
    <citation type="journal article" date="2014" name="Front. Microbiol.">
        <title>High frequency of phylogenetically diverse reductive dehalogenase-homologous genes in deep subseafloor sedimentary metagenomes.</title>
        <authorList>
            <person name="Kawai M."/>
            <person name="Futagami T."/>
            <person name="Toyoda A."/>
            <person name="Takaki Y."/>
            <person name="Nishi S."/>
            <person name="Hori S."/>
            <person name="Arai W."/>
            <person name="Tsubouchi T."/>
            <person name="Morono Y."/>
            <person name="Uchiyama I."/>
            <person name="Ito T."/>
            <person name="Fujiyama A."/>
            <person name="Inagaki F."/>
            <person name="Takami H."/>
        </authorList>
    </citation>
    <scope>NUCLEOTIDE SEQUENCE</scope>
    <source>
        <strain evidence="1">Expedition CK06-06</strain>
    </source>
</reference>
<comment type="caution">
    <text evidence="1">The sequence shown here is derived from an EMBL/GenBank/DDBJ whole genome shotgun (WGS) entry which is preliminary data.</text>
</comment>
<dbReference type="GO" id="GO:0000287">
    <property type="term" value="F:magnesium ion binding"/>
    <property type="evidence" value="ECO:0007669"/>
    <property type="project" value="TreeGrafter"/>
</dbReference>